<dbReference type="SUPFAM" id="SSF58100">
    <property type="entry name" value="Bacterial hemolysins"/>
    <property type="match status" value="1"/>
</dbReference>
<dbReference type="NCBIfam" id="NF033927">
    <property type="entry name" value="alph_xenorhab_B"/>
    <property type="match status" value="1"/>
</dbReference>
<protein>
    <submittedName>
        <fullName evidence="1">Alpha-xenorhabdolysin family binary toxin subunit A</fullName>
    </submittedName>
</protein>
<accession>A0ABY6FCS2</accession>
<evidence type="ECO:0000313" key="1">
    <source>
        <dbReference type="EMBL" id="UXZ95667.1"/>
    </source>
</evidence>
<dbReference type="CDD" id="cd22657">
    <property type="entry name" value="ClyA_XaxA-like"/>
    <property type="match status" value="1"/>
</dbReference>
<reference evidence="1" key="1">
    <citation type="submission" date="2021-08" db="EMBL/GenBank/DDBJ databases">
        <title>Complete genome sequence of Pseudomonas phytophila.</title>
        <authorList>
            <person name="Weir B.S."/>
            <person name="Templeton M.D."/>
            <person name="Arshed S."/>
            <person name="Andersen M.T."/>
            <person name="Jayaraman J."/>
        </authorList>
    </citation>
    <scope>NUCLEOTIDE SEQUENCE</scope>
    <source>
        <strain evidence="1">ICMP 23753</strain>
    </source>
</reference>
<sequence length="751" mass="84356">MTYQDDTAADDDTLAEAASKAPEVLMDGSLGLLPDSTRPPGLTLTKEQIKSIKRYEMAGLALPITLGDVIGYLGYNEGEGAGEYLEPREFLKSFEKINAHARTWNPLRTRLIGMTSKLEIFADEIANNGVTMSLIFNDVDALKKLPAYNIKTLADIRKLKDELGDRLKEFNLDAEDKSTVSQFSIFLNNILDAVRRQQSEAHDIKKDLGKFSEELAQKVLPEIKFKVRTINNSNLETLIKDLSTDIEQRADLIEKLNDAYKKTVKDALSAASTMNIAGLGIAIYNGINAEKIRSDLKKERDIQKNKIEEMRTKNKVLASLHRVRADLLDLDIIVVDADIATKNLESVWLNITNYLDASVEGVDRINDALGLYAFFHEFNSVINPWKRIGRDAVLLYEVFDQADKEFRDEYNSNFNMRARSPMPMNTPVYFDAPDTTIIRNSKDACNSTMIDAKVYHTATDYLPNVFAKFTGLNEGLNAAHTDLSASLQRIYVFLEIPLEEIDKFHKDIKEQDLDDEALEYISQRISKARDNAISKTGELTKILAGHLRSLRDTFNRQSTLRSLAELQTQATGLPLEIDGFVERKAVLSGELLALDNGIKALENKGLAEIGEETILNAEALAALQLGGPPAAALKVALDLLQKSLVVLEASLNYQGLLSLRTSLYTRIDAEQQKIRAKNDDLWRVGQHTKLIESFHHFDDERVLYAQEYSKIVNSLESFVNKHTSTPSDDDESVQQWIQDARAAMNYLPTLR</sequence>
<evidence type="ECO:0000313" key="2">
    <source>
        <dbReference type="Proteomes" id="UP001063228"/>
    </source>
</evidence>
<proteinExistence type="predicted"/>
<keyword evidence="2" id="KW-1185">Reference proteome</keyword>
<dbReference type="RefSeq" id="WP_263268720.1">
    <property type="nucleotide sequence ID" value="NZ_CP081201.1"/>
</dbReference>
<dbReference type="Proteomes" id="UP001063228">
    <property type="component" value="Chromosome"/>
</dbReference>
<organism evidence="1 2">
    <name type="scientific">Pseudomonas phytophila</name>
    <dbReference type="NCBI Taxonomy" id="2867264"/>
    <lineage>
        <taxon>Bacteria</taxon>
        <taxon>Pseudomonadati</taxon>
        <taxon>Pseudomonadota</taxon>
        <taxon>Gammaproteobacteria</taxon>
        <taxon>Pseudomonadales</taxon>
        <taxon>Pseudomonadaceae</taxon>
        <taxon>Pseudomonas</taxon>
    </lineage>
</organism>
<dbReference type="InterPro" id="IPR047760">
    <property type="entry name" value="XaxB-like"/>
</dbReference>
<dbReference type="EMBL" id="CP081201">
    <property type="protein sequence ID" value="UXZ95667.1"/>
    <property type="molecule type" value="Genomic_DNA"/>
</dbReference>
<name>A0ABY6FCS2_9PSED</name>
<dbReference type="Gene3D" id="1.20.1170.10">
    <property type="match status" value="1"/>
</dbReference>
<gene>
    <name evidence="1" type="ORF">K3169_25690</name>
</gene>
<dbReference type="NCBIfam" id="NF033928">
    <property type="entry name" value="alph_xenorhab_A"/>
    <property type="match status" value="1"/>
</dbReference>